<dbReference type="Proteomes" id="UP000694924">
    <property type="component" value="Unplaced"/>
</dbReference>
<organism evidence="2 3">
    <name type="scientific">Polistes dominula</name>
    <name type="common">European paper wasp</name>
    <name type="synonym">Vespa dominula</name>
    <dbReference type="NCBI Taxonomy" id="743375"/>
    <lineage>
        <taxon>Eukaryota</taxon>
        <taxon>Metazoa</taxon>
        <taxon>Ecdysozoa</taxon>
        <taxon>Arthropoda</taxon>
        <taxon>Hexapoda</taxon>
        <taxon>Insecta</taxon>
        <taxon>Pterygota</taxon>
        <taxon>Neoptera</taxon>
        <taxon>Endopterygota</taxon>
        <taxon>Hymenoptera</taxon>
        <taxon>Apocrita</taxon>
        <taxon>Aculeata</taxon>
        <taxon>Vespoidea</taxon>
        <taxon>Vespidae</taxon>
        <taxon>Polistinae</taxon>
        <taxon>Polistini</taxon>
        <taxon>Polistes</taxon>
    </lineage>
</organism>
<sequence>MSDFETVFNNTLRFEFVLKEAPQNSKENIYAITSIQTVNGETYAIPEEYQDAPIHTDVLQTEAFQRVISTLKFRNQSTKVLITLDENMRKTYIDDEGNMQFGDYYLEEITSKSQPKCNITDYNLSRMWEAVSKISNEYNPQRKRNNLKDVAERFLIEKFTGKNVNGIQWLNRFEKECSRLDINEDEEKIEIFRLFLEGSCLDWYSCMLIEHSIKSRWEIWKNSFCTIYADVGWPSVRYAFRYKYINGSFIDYAFKKEKMLLDINESIDTCTLIDLIALGLPDFVINKIDREELKTTTNLIRRLRSLQYMEKKKNTKNKTANKDAKEDSEKKQQKRPCQICEKKGKMNRFHPESLCWFK</sequence>
<keyword evidence="2" id="KW-1185">Reference proteome</keyword>
<proteinExistence type="predicted"/>
<gene>
    <name evidence="3" type="primary">LOC107063789</name>
</gene>
<accession>A0ABM1HTS8</accession>
<protein>
    <submittedName>
        <fullName evidence="3">Uncharacterized protein LOC107063789</fullName>
    </submittedName>
</protein>
<evidence type="ECO:0000313" key="2">
    <source>
        <dbReference type="Proteomes" id="UP000694924"/>
    </source>
</evidence>
<reference evidence="3" key="1">
    <citation type="submission" date="2025-08" db="UniProtKB">
        <authorList>
            <consortium name="RefSeq"/>
        </authorList>
    </citation>
    <scope>IDENTIFICATION</scope>
    <source>
        <tissue evidence="3">Whole body</tissue>
    </source>
</reference>
<dbReference type="RefSeq" id="XP_015171365.1">
    <property type="nucleotide sequence ID" value="XM_015315879.1"/>
</dbReference>
<feature type="region of interest" description="Disordered" evidence="1">
    <location>
        <begin position="312"/>
        <end position="337"/>
    </location>
</feature>
<name>A0ABM1HTS8_POLDO</name>
<dbReference type="GeneID" id="107063789"/>
<evidence type="ECO:0000313" key="3">
    <source>
        <dbReference type="RefSeq" id="XP_015171365.1"/>
    </source>
</evidence>
<evidence type="ECO:0000256" key="1">
    <source>
        <dbReference type="SAM" id="MobiDB-lite"/>
    </source>
</evidence>
<feature type="compositionally biased region" description="Basic and acidic residues" evidence="1">
    <location>
        <begin position="320"/>
        <end position="331"/>
    </location>
</feature>